<accession>A0A6N2SIS8</accession>
<organism evidence="5">
    <name type="scientific">uncultured Anaerotruncus sp</name>
    <dbReference type="NCBI Taxonomy" id="905011"/>
    <lineage>
        <taxon>Bacteria</taxon>
        <taxon>Bacillati</taxon>
        <taxon>Bacillota</taxon>
        <taxon>Clostridia</taxon>
        <taxon>Eubacteriales</taxon>
        <taxon>Oscillospiraceae</taxon>
        <taxon>Anaerotruncus</taxon>
        <taxon>environmental samples</taxon>
    </lineage>
</organism>
<feature type="site" description="Positions MEP for the nucleophilic attack" evidence="4">
    <location>
        <position position="217"/>
    </location>
</feature>
<dbReference type="PANTHER" id="PTHR32125">
    <property type="entry name" value="2-C-METHYL-D-ERYTHRITOL 4-PHOSPHATE CYTIDYLYLTRANSFERASE, CHLOROPLASTIC"/>
    <property type="match status" value="1"/>
</dbReference>
<protein>
    <recommendedName>
        <fullName evidence="4">2-C-methyl-D-erythritol 4-phosphate cytidylyltransferase</fullName>
        <ecNumber evidence="4">2.7.7.60</ecNumber>
    </recommendedName>
    <alternativeName>
        <fullName evidence="4">4-diphosphocytidyl-2C-methyl-D-erythritol synthase</fullName>
    </alternativeName>
    <alternativeName>
        <fullName evidence="4">MEP cytidylyltransferase</fullName>
        <shortName evidence="4">MCT</shortName>
    </alternativeName>
</protein>
<dbReference type="CDD" id="cd02516">
    <property type="entry name" value="CDP-ME_synthetase"/>
    <property type="match status" value="1"/>
</dbReference>
<comment type="function">
    <text evidence="4">Catalyzes the formation of 4-diphosphocytidyl-2-C-methyl-D-erythritol from CTP and 2-C-methyl-D-erythritol 4-phosphate (MEP).</text>
</comment>
<keyword evidence="3 4" id="KW-0414">Isoprene biosynthesis</keyword>
<evidence type="ECO:0000256" key="3">
    <source>
        <dbReference type="ARBA" id="ARBA00023229"/>
    </source>
</evidence>
<comment type="catalytic activity">
    <reaction evidence="4">
        <text>2-C-methyl-D-erythritol 4-phosphate + CTP + H(+) = 4-CDP-2-C-methyl-D-erythritol + diphosphate</text>
        <dbReference type="Rhea" id="RHEA:13429"/>
        <dbReference type="ChEBI" id="CHEBI:15378"/>
        <dbReference type="ChEBI" id="CHEBI:33019"/>
        <dbReference type="ChEBI" id="CHEBI:37563"/>
        <dbReference type="ChEBI" id="CHEBI:57823"/>
        <dbReference type="ChEBI" id="CHEBI:58262"/>
        <dbReference type="EC" id="2.7.7.60"/>
    </reaction>
</comment>
<name>A0A6N2SIS8_9FIRM</name>
<evidence type="ECO:0000313" key="5">
    <source>
        <dbReference type="EMBL" id="VYS93032.1"/>
    </source>
</evidence>
<dbReference type="AlphaFoldDB" id="A0A6N2SIS8"/>
<sequence length="236" mass="25563">MLFQRKKQRGMVSAIVAAGGSSQRMGENKLLMELYGIPVLARTLLTLDGCREIDEIILVCREEDMGDYLALTEDYSIQKIKTIAVGGKTRQQSVFAGVRAASEDAAYYCIHDGARPLASRQVIAGVLEAAQREGAATAAVKAKDTIKIAGPDGFILSTPDRDSLYLTQTPQVFEASLYREAMEAALAAGKEYTDDCQLVEAIGRRVYLAGGDYANIKLTTPEDQIVAEALLEYAGE</sequence>
<dbReference type="Pfam" id="PF01128">
    <property type="entry name" value="IspD"/>
    <property type="match status" value="1"/>
</dbReference>
<feature type="site" description="Transition state stabilizer" evidence="4">
    <location>
        <position position="24"/>
    </location>
</feature>
<feature type="site" description="Transition state stabilizer" evidence="4">
    <location>
        <position position="29"/>
    </location>
</feature>
<dbReference type="FunFam" id="3.90.550.10:FF:000003">
    <property type="entry name" value="2-C-methyl-D-erythritol 4-phosphate cytidylyltransferase"/>
    <property type="match status" value="1"/>
</dbReference>
<dbReference type="InterPro" id="IPR050088">
    <property type="entry name" value="IspD/TarI_cytidylyltransf_bact"/>
</dbReference>
<dbReference type="NCBIfam" id="TIGR00453">
    <property type="entry name" value="ispD"/>
    <property type="match status" value="1"/>
</dbReference>
<evidence type="ECO:0000256" key="1">
    <source>
        <dbReference type="ARBA" id="ARBA00022679"/>
    </source>
</evidence>
<reference evidence="5" key="1">
    <citation type="submission" date="2019-11" db="EMBL/GenBank/DDBJ databases">
        <authorList>
            <person name="Feng L."/>
        </authorList>
    </citation>
    <scope>NUCLEOTIDE SEQUENCE</scope>
    <source>
        <strain evidence="5">AundefinedLFYP135</strain>
    </source>
</reference>
<comment type="similarity">
    <text evidence="4">Belongs to the IspD/TarI cytidylyltransferase family. IspD subfamily.</text>
</comment>
<proteinExistence type="inferred from homology"/>
<evidence type="ECO:0000256" key="2">
    <source>
        <dbReference type="ARBA" id="ARBA00022695"/>
    </source>
</evidence>
<dbReference type="EC" id="2.7.7.60" evidence="4"/>
<keyword evidence="2 4" id="KW-0548">Nucleotidyltransferase</keyword>
<dbReference type="InterPro" id="IPR001228">
    <property type="entry name" value="IspD"/>
</dbReference>
<comment type="pathway">
    <text evidence="4">Isoprenoid biosynthesis; isopentenyl diphosphate biosynthesis via DXP pathway; isopentenyl diphosphate from 1-deoxy-D-xylulose 5-phosphate: step 2/6.</text>
</comment>
<evidence type="ECO:0000256" key="4">
    <source>
        <dbReference type="HAMAP-Rule" id="MF_00108"/>
    </source>
</evidence>
<dbReference type="InterPro" id="IPR034683">
    <property type="entry name" value="IspD/TarI"/>
</dbReference>
<dbReference type="UniPathway" id="UPA00056">
    <property type="reaction ID" value="UER00093"/>
</dbReference>
<gene>
    <name evidence="4 5" type="primary">ispD</name>
    <name evidence="5" type="ORF">AULFYP135_00958</name>
</gene>
<dbReference type="GO" id="GO:0019288">
    <property type="term" value="P:isopentenyl diphosphate biosynthetic process, methylerythritol 4-phosphate pathway"/>
    <property type="evidence" value="ECO:0007669"/>
    <property type="project" value="UniProtKB-UniRule"/>
</dbReference>
<dbReference type="PANTHER" id="PTHR32125:SF4">
    <property type="entry name" value="2-C-METHYL-D-ERYTHRITOL 4-PHOSPHATE CYTIDYLYLTRANSFERASE, CHLOROPLASTIC"/>
    <property type="match status" value="1"/>
</dbReference>
<dbReference type="InterPro" id="IPR029044">
    <property type="entry name" value="Nucleotide-diphossugar_trans"/>
</dbReference>
<feature type="site" description="Positions MEP for the nucleophilic attack" evidence="4">
    <location>
        <position position="161"/>
    </location>
</feature>
<keyword evidence="1 4" id="KW-0808">Transferase</keyword>
<dbReference type="GO" id="GO:0050518">
    <property type="term" value="F:2-C-methyl-D-erythritol 4-phosphate cytidylyltransferase activity"/>
    <property type="evidence" value="ECO:0007669"/>
    <property type="project" value="UniProtKB-UniRule"/>
</dbReference>
<dbReference type="HAMAP" id="MF_00108">
    <property type="entry name" value="IspD"/>
    <property type="match status" value="1"/>
</dbReference>
<dbReference type="SUPFAM" id="SSF53448">
    <property type="entry name" value="Nucleotide-diphospho-sugar transferases"/>
    <property type="match status" value="1"/>
</dbReference>
<dbReference type="EMBL" id="CACRSL010000003">
    <property type="protein sequence ID" value="VYS93032.1"/>
    <property type="molecule type" value="Genomic_DNA"/>
</dbReference>
<dbReference type="Gene3D" id="3.90.550.10">
    <property type="entry name" value="Spore Coat Polysaccharide Biosynthesis Protein SpsA, Chain A"/>
    <property type="match status" value="1"/>
</dbReference>